<dbReference type="Gene3D" id="1.10.1200.10">
    <property type="entry name" value="ACP-like"/>
    <property type="match status" value="3"/>
</dbReference>
<dbReference type="EMBL" id="JAFREP010000026">
    <property type="protein sequence ID" value="MBO1321658.1"/>
    <property type="molecule type" value="Genomic_DNA"/>
</dbReference>
<protein>
    <submittedName>
        <fullName evidence="9">Amino acid adenylation domain-containing protein</fullName>
    </submittedName>
</protein>
<dbReference type="NCBIfam" id="NF003417">
    <property type="entry name" value="PRK04813.1"/>
    <property type="match status" value="5"/>
</dbReference>
<dbReference type="CDD" id="cd19531">
    <property type="entry name" value="LCL_NRPS-like"/>
    <property type="match status" value="2"/>
</dbReference>
<dbReference type="PROSITE" id="PS50075">
    <property type="entry name" value="CARRIER"/>
    <property type="match status" value="4"/>
</dbReference>
<evidence type="ECO:0000256" key="3">
    <source>
        <dbReference type="ARBA" id="ARBA00022450"/>
    </source>
</evidence>
<dbReference type="InterPro" id="IPR036736">
    <property type="entry name" value="ACP-like_sf"/>
</dbReference>
<comment type="caution">
    <text evidence="9">The sequence shown here is derived from an EMBL/GenBank/DDBJ whole genome shotgun (WGS) entry which is preliminary data.</text>
</comment>
<dbReference type="InterPro" id="IPR020845">
    <property type="entry name" value="AMP-binding_CS"/>
</dbReference>
<dbReference type="InterPro" id="IPR006162">
    <property type="entry name" value="Ppantetheine_attach_site"/>
</dbReference>
<dbReference type="Gene3D" id="3.40.50.1820">
    <property type="entry name" value="alpha/beta hydrolase"/>
    <property type="match status" value="1"/>
</dbReference>
<dbReference type="InterPro" id="IPR045851">
    <property type="entry name" value="AMP-bd_C_sf"/>
</dbReference>
<organism evidence="9 10">
    <name type="scientific">Acanthopleuribacter pedis</name>
    <dbReference type="NCBI Taxonomy" id="442870"/>
    <lineage>
        <taxon>Bacteria</taxon>
        <taxon>Pseudomonadati</taxon>
        <taxon>Acidobacteriota</taxon>
        <taxon>Holophagae</taxon>
        <taxon>Acanthopleuribacterales</taxon>
        <taxon>Acanthopleuribacteraceae</taxon>
        <taxon>Acanthopleuribacter</taxon>
    </lineage>
</organism>
<dbReference type="GO" id="GO:0071766">
    <property type="term" value="P:Actinobacterium-type cell wall biogenesis"/>
    <property type="evidence" value="ECO:0007669"/>
    <property type="project" value="UniProtKB-ARBA"/>
</dbReference>
<gene>
    <name evidence="9" type="ORF">J3U88_24480</name>
</gene>
<dbReference type="SMART" id="SM01294">
    <property type="entry name" value="PKS_PP_betabranch"/>
    <property type="match status" value="1"/>
</dbReference>
<dbReference type="Gene3D" id="3.30.300.30">
    <property type="match status" value="4"/>
</dbReference>
<evidence type="ECO:0000256" key="5">
    <source>
        <dbReference type="ARBA" id="ARBA00022832"/>
    </source>
</evidence>
<dbReference type="PROSITE" id="PS00455">
    <property type="entry name" value="AMP_BINDING"/>
    <property type="match status" value="2"/>
</dbReference>
<dbReference type="Gene3D" id="3.30.559.30">
    <property type="entry name" value="Nonribosomal peptide synthetase, condensation domain"/>
    <property type="match status" value="4"/>
</dbReference>
<dbReference type="InterPro" id="IPR042099">
    <property type="entry name" value="ANL_N_sf"/>
</dbReference>
<dbReference type="Pfam" id="PF00668">
    <property type="entry name" value="Condensation"/>
    <property type="match status" value="4"/>
</dbReference>
<dbReference type="InterPro" id="IPR010071">
    <property type="entry name" value="AA_adenyl_dom"/>
</dbReference>
<evidence type="ECO:0000256" key="2">
    <source>
        <dbReference type="ARBA" id="ARBA00006432"/>
    </source>
</evidence>
<dbReference type="Gene3D" id="3.40.50.12780">
    <property type="entry name" value="N-terminal domain of ligase-like"/>
    <property type="match status" value="2"/>
</dbReference>
<dbReference type="Pfam" id="PF00550">
    <property type="entry name" value="PP-binding"/>
    <property type="match status" value="4"/>
</dbReference>
<keyword evidence="4" id="KW-0597">Phosphoprotein</keyword>
<dbReference type="FunFam" id="3.40.50.12780:FF:000013">
    <property type="entry name" value="Long-chain-fatty-acid--AMP ligase FadD32"/>
    <property type="match status" value="1"/>
</dbReference>
<dbReference type="Gene3D" id="3.40.50.980">
    <property type="match status" value="4"/>
</dbReference>
<dbReference type="GO" id="GO:0003824">
    <property type="term" value="F:catalytic activity"/>
    <property type="evidence" value="ECO:0007669"/>
    <property type="project" value="InterPro"/>
</dbReference>
<feature type="domain" description="Carrier" evidence="8">
    <location>
        <begin position="4170"/>
        <end position="4245"/>
    </location>
</feature>
<dbReference type="InterPro" id="IPR029058">
    <property type="entry name" value="AB_hydrolase_fold"/>
</dbReference>
<dbReference type="RefSeq" id="WP_207861631.1">
    <property type="nucleotide sequence ID" value="NZ_JAFREP010000026.1"/>
</dbReference>
<dbReference type="InterPro" id="IPR040097">
    <property type="entry name" value="FAAL/FAAC"/>
</dbReference>
<evidence type="ECO:0000256" key="1">
    <source>
        <dbReference type="ARBA" id="ARBA00001957"/>
    </source>
</evidence>
<feature type="region of interest" description="Disordered" evidence="7">
    <location>
        <begin position="3103"/>
        <end position="3132"/>
    </location>
</feature>
<dbReference type="FunFam" id="1.10.1200.10:FF:000005">
    <property type="entry name" value="Nonribosomal peptide synthetase 1"/>
    <property type="match status" value="1"/>
</dbReference>
<comment type="similarity">
    <text evidence="2">Belongs to the ATP-dependent AMP-binding enzyme family.</text>
</comment>
<proteinExistence type="inferred from homology"/>
<keyword evidence="5" id="KW-0276">Fatty acid metabolism</keyword>
<comment type="cofactor">
    <cofactor evidence="1">
        <name>pantetheine 4'-phosphate</name>
        <dbReference type="ChEBI" id="CHEBI:47942"/>
    </cofactor>
</comment>
<dbReference type="CDD" id="cd05931">
    <property type="entry name" value="FAAL"/>
    <property type="match status" value="1"/>
</dbReference>
<dbReference type="Pfam" id="PF00501">
    <property type="entry name" value="AMP-binding"/>
    <property type="match status" value="4"/>
</dbReference>
<evidence type="ECO:0000256" key="7">
    <source>
        <dbReference type="SAM" id="MobiDB-lite"/>
    </source>
</evidence>
<feature type="compositionally biased region" description="Polar residues" evidence="7">
    <location>
        <begin position="3117"/>
        <end position="3127"/>
    </location>
</feature>
<reference evidence="9" key="1">
    <citation type="submission" date="2021-03" db="EMBL/GenBank/DDBJ databases">
        <authorList>
            <person name="Wang G."/>
        </authorList>
    </citation>
    <scope>NUCLEOTIDE SEQUENCE</scope>
    <source>
        <strain evidence="9">KCTC 12899</strain>
    </source>
</reference>
<feature type="domain" description="Carrier" evidence="8">
    <location>
        <begin position="3127"/>
        <end position="3202"/>
    </location>
</feature>
<dbReference type="Gene3D" id="2.30.38.10">
    <property type="entry name" value="Luciferase, Domain 3"/>
    <property type="match status" value="2"/>
</dbReference>
<dbReference type="InterPro" id="IPR009081">
    <property type="entry name" value="PP-bd_ACP"/>
</dbReference>
<dbReference type="NCBIfam" id="TIGR01733">
    <property type="entry name" value="AA-adenyl-dom"/>
    <property type="match status" value="2"/>
</dbReference>
<dbReference type="GO" id="GO:0006631">
    <property type="term" value="P:fatty acid metabolic process"/>
    <property type="evidence" value="ECO:0007669"/>
    <property type="project" value="UniProtKB-KW"/>
</dbReference>
<sequence length="4265" mass="467079">MNRSTLDHILESRCTAHPEQTAFQFLEGGERPGLSLTYAALHARAATLAAKLEAHAQPGDRALLALEPSLDFVVAFFACCLSGLVAVPVQPPRRAGRDDFFSGIVRDCAATLVLTQHHLVPRLRNRSAGLATRVLAVNGEWALGARPRFGGCRPGDTALLQYTSGSTAAPKGVIVSHANLAANFALLARGWQMPAESSRIVSWLPTFHDMGLIFGVLFPVYAGWTCYQMAPAAFLAKPLRWLRALSDYRGTHSAAPNFAYDFCVDRISPEDRAGLDLSSWQMTFNGAEPVRASTVTRFCETYAPHGFRAEAMCPGYGLAEATLKVSAAHADTQPFMPSFDAAALEQGRALPAQPGRESAALVACGHIDPACPVSIHDPESGALLPDNHIGEIRIRGESLCAGYWGLPHLGPIAGALHSGDLGFVRDGRLFVTGRLKDMLIVRGRNLYPQDVEQRVAALPDLVANRIVAFASRHKDADRLVVAAELTRAAYRRADWATTVRAVSRTLTTLEIPLAAVLLLRPGGMPLTSSGKLRRGFLRREFAQNRLGDRLANPGAITPPPAPYAAPRGNGEQGLAALWEQVLDHAPIGRDDNFLDLGGDSLRAATLSEAVGQHFGITLSPAQFFQTPTIAECAVFLKNQKPSPLQAPKPPMRTWDQDRPAPPTAAQRRLWFQEQAFARDNGGDPSPYHLHTVLELEGDLDGDALARAWDWVCQRHPGTRTHFPTIAGQPMQVVRKESRCRLHRHDLRSLGEPERTYHIAALREKRWSTPFDLSRDPLIRLDLITLATRRRLLLLAMHHIVADGTAVRVLLNDWAEAYESLTAAGTFPDKPAATHAAAYAAWELEQSETAAYQQGLAYWRRQLADAPAEHNLPVKPHEPVSGRPGRLDIHLDAHLSAALHDLGRRNKATPFMVLLTGFALWLHRLSDDQTILIGSPAAPTAAPPDLVGCVVNTLVLRCDLSGRPSFADVLSRLRDTVLEATAHNRIPFDAVLQAAAVERLPGRHPLFQIMFSLREFEPSALRLPGIAVREQDHPPAATPFPLSLEFERNGDGYHGRLEYDRTRFDDAFPRAAAPCLVQLLRAACDDDGRTAVTALPLWPAADPRFRFGGSAAPPPISDAPAYRRIEAWAARRPQAEALRFVADGGRPEHAVVWTYAHLNQAANRLAHALNARGVGQEQVVALALPRDPGMIVAILAVHKAGAAFLSLDLAAPLDYRADILNNGPVACILTTANLAGSLPAGFPVFDVADVSSSSCDNLPATPNPAAAAYIISTSGSRGKPKNVVTDHAALAHHSTYPIETYRLTPDDRCLCFASFAYDAVLEEIFPALTAGATLVLRGEDLWRPSDFFAVCRAQQITIIGNLTTSYWQELVRYLENASAQEDRACRFRAVNVGGETMTPAWVAAWFRHAPPHAALYNGYGPTEATIAATLHRVVPGDAARAVVPIGRPLPGRFAVVLDAAGEPRAPGVPGELWLGGHGLARGYQRRPARTADAFRPDPFSGQAGARLYRTGDRAAYRLEPDGRLTLDFLGRDDQQFKLRGFRIEGTAVAAALGRLPSVATAEVILGSDEEPPQLIAFVVPRQTPADPDPFREALRAALAAALPPFMVPNRFLLLDALPTTVAGKRDHRALLALLAAEAPSNHETAVISQDPRFAVLHEIWCDLLQKERIDPHDNFFAAGGDSIMMLQVTTLAARRGIDITPSQMLANQTLAALGAVAGLCGSVQPQRPALPEVAPRLTPIQNWFFAQHFPEPKHYAMGLAVQIADDCDVGMLRRALFRVLQNHDVFQHRFTEAPTVASVPLDLAAHGDTLFALHQGKETLATVARELAAAMDIGQPPLLRVRLFANDKGPDTLLLVAHHLIIDAVTLRLLLAEWAAVYRDIAAGRPPQLEATGDAFNHWSHHIATRAEDIGEPAQSTARRLVQAAPEHHPVEGLLGHHPGCSGDAQRLRCRFDGETTHVLLQDAPRINDRLLTALALALVPQGSAFNLLVDYEDHGRRGDESAPDVAATAGWFTNVFPLLLPVAAGEGRQRRRDTLAAVRQSRRAVPNQGRDLGLNAPKLDLPKTPLLFNFLGVLDAALPAPFIALEVHHDLDLIGPNNPRAHLLEIDAVIVAGNLQVNWTYPRGTDHNTAIRDLSDRFQNQLRRLLNDTELAGETAPEILPTTPLQRGLLFETRRSENPEPYFEQVCLALHDSVDTDLFRRAWSQVTNRHPALRAAFVADETGTFQQVIPPEVALPWREQRLPENTPGALEAALAADRQSGFAFDTAPLMRCTILHGARRWFVWSSHHLVLDGWSGQQVLDEVGQSYRALQQNRAPNLPAAPSWSDYVAWINQPPGEAARRYWQNQLSGLAETTIAPAAEHDAPTAGFESQGAGHGAATFALTGAETRALHDFARRAHIPLNTLVQAAWALVNAAYTGDRVCFGVTLSGRRAPLRDIDRIVGTLIQSVPACFDIPGEGDLVAWLQSLPAQQDQRETFGNVPLATLKSWAGVAPGKPLFESLLVFENYPVTNDLDDLGFQADSLLLHEATHYPLTLVVAEQNSRLEARFLYHRDRYGHDAVVRLFDHWRDMLNAIIDTPERVPAALIGPAKREHTLLFQQPAQPVPAEPGDLLVPIQRHAGSEQAAVIWNEHRLSYRALEQHAEALADHLDHQGVRAGQVVGLCLQPSPATAVAVLAVLKVGAAYVGLDPVYPLPRRRLIAAEARVVLALRHADTDPGFDGPSLELDHLGRCSAQPTPPPRRSPLIHGDLPAYLVFTSGSTGQPKGVAVSRRLLANLIAWHGRLSNGPKNTLLFSPLSFDVSFEEMFTAWHGGAALVIPNPRQHQTPTLLYDLILRHRVARVMLPFVMLEQLILAAPEQPHADDVLAEIISTGEPLRINERLRRWFNARPKARLFNFYGPSETHVVTAHALPAEPAQWPAMPPIGHPINGIQALILDERLRPVPYGVAGELCVTATGGGYAGNPAATAARFVPNPFSTTPGTRLYRTGDRAKRLPNGNIQMLGRLDRQVKINGFRVEPDALEAMLARDPRVAESAVRVVRNADRAHLEAFVSLNDGMDDADVDAAPNLAHPALDDIRARLAEQVPAAVVPRRFAVLPTLPKTTSGKRNRLALPRLASPTETNNNASRPPQTPRERLLADLFSEVLGRAVTDIDLDFFAAGGDSLAAMRAVTRLRTIGRVTLSLRDFFAAPSVRRLATSLDNQRQEDKTASLAKIVSDPESAPLSFEQQRFWFHHQLADNDRARTALNMSFRLEAVGPLDISLLRTALQRLCDQQESLRTRFIETEDGPRQHVLHHHEPILAFSDLSAFEETDRNNKIETLAAKESATVFDPAQTPPWRCHLIQRDPRHATLLITLHHLICDGRSLDLFLHGLTQAAAAPTTKPKHPYRDFATWQRRQRATPTARGRLQSWCDRLRPALAVPAPPADRPGGSAAGYRGGTLTVPLAQANTAAWRKVAQQHGVTPFTLFLAGWALVLSRFSDQDDIVIGTPTGFRHHPAFEPVIGLFLNPLPLHIRVPHPARYAATLLEQVHQTVLTALDHQDIPFEQVVARLQPERTLDHHPLFQVLFNYHQVADTQLTLGDCRLTAAANNNDTAKLPLTMEVLHHDDRYLLQLGYNADWYDAETALLLANHYAAVLADPEAWHQPIHRLGQPQPQPKPIPTSQAPPVATILAKRLREQPTAIAVQMGDSQLSRAELEQHANRLRNDPAFSRLRGEQVVAIWMQRGPAQIIALTAALLHGVPFLFLDPDQPPARQQTLIQSADVQLLLTEPNTQSTATHTAPDMPHINLPETTDPWWQTQTEQQPPVVPEPSRLAYLIATSGSTGTPKNVAVPQAALAHYMEWAIATYALTSEHPIPYFGSPAFDATLLTLIAPLLAGTPIAIHPSGQDLAALFPPDRSKHYSMLKTSPALLTLLQKELPPQTWAHLPVDTLVCGGEPLEPRHLAGLDPTNIRIFNQYGPSEATIACTTHRVTTPTAPLPIGSAVSGSRLSVRDRHGYRQPRGFAGELWIAGKQLARGYHQNPAQTATQFVPDPEAEAPGARAYRSGDRVRTKTDNPDPFLFLGRIDRQFKLRGYRIEPAQIEGYLNEIQGIEEAVVATVQHGPDDTRLTAWLRPKTMGINAETIRQSLRQKLPPYLIPNPIIEVTEIPRTASGKINRAALPKSAKTNPTARSSTPEEKQIATLFAETLGLAEVDATDHFFHLGGHSLLATQLMAKLRHHYGLNLPLRLIFQEPTVAGLAQRIQQIHRASSGLSHQPQTLNEISIDL</sequence>
<dbReference type="InterPro" id="IPR000873">
    <property type="entry name" value="AMP-dep_synth/lig_dom"/>
</dbReference>
<feature type="region of interest" description="Disordered" evidence="7">
    <location>
        <begin position="642"/>
        <end position="663"/>
    </location>
</feature>
<keyword evidence="10" id="KW-1185">Reference proteome</keyword>
<dbReference type="SUPFAM" id="SSF47336">
    <property type="entry name" value="ACP-like"/>
    <property type="match status" value="4"/>
</dbReference>
<dbReference type="GO" id="GO:0005737">
    <property type="term" value="C:cytoplasm"/>
    <property type="evidence" value="ECO:0007669"/>
    <property type="project" value="TreeGrafter"/>
</dbReference>
<dbReference type="PANTHER" id="PTHR45527:SF1">
    <property type="entry name" value="FATTY ACID SYNTHASE"/>
    <property type="match status" value="1"/>
</dbReference>
<dbReference type="InterPro" id="IPR023213">
    <property type="entry name" value="CAT-like_dom_sf"/>
</dbReference>
<name>A0A8J7U6P7_9BACT</name>
<feature type="domain" description="Carrier" evidence="8">
    <location>
        <begin position="565"/>
        <end position="640"/>
    </location>
</feature>
<evidence type="ECO:0000313" key="9">
    <source>
        <dbReference type="EMBL" id="MBO1321658.1"/>
    </source>
</evidence>
<dbReference type="Proteomes" id="UP000664417">
    <property type="component" value="Unassembled WGS sequence"/>
</dbReference>
<dbReference type="GO" id="GO:0044550">
    <property type="term" value="P:secondary metabolite biosynthetic process"/>
    <property type="evidence" value="ECO:0007669"/>
    <property type="project" value="TreeGrafter"/>
</dbReference>
<accession>A0A8J7U6P7</accession>
<dbReference type="SUPFAM" id="SSF52777">
    <property type="entry name" value="CoA-dependent acyltransferases"/>
    <property type="match status" value="8"/>
</dbReference>
<dbReference type="SMART" id="SM00823">
    <property type="entry name" value="PKS_PP"/>
    <property type="match status" value="3"/>
</dbReference>
<evidence type="ECO:0000256" key="4">
    <source>
        <dbReference type="ARBA" id="ARBA00022553"/>
    </source>
</evidence>
<keyword evidence="3" id="KW-0596">Phosphopantetheine</keyword>
<dbReference type="SUPFAM" id="SSF56801">
    <property type="entry name" value="Acetyl-CoA synthetase-like"/>
    <property type="match status" value="4"/>
</dbReference>
<dbReference type="GO" id="GO:0031177">
    <property type="term" value="F:phosphopantetheine binding"/>
    <property type="evidence" value="ECO:0007669"/>
    <property type="project" value="InterPro"/>
</dbReference>
<dbReference type="InterPro" id="IPR020806">
    <property type="entry name" value="PKS_PP-bd"/>
</dbReference>
<evidence type="ECO:0000313" key="10">
    <source>
        <dbReference type="Proteomes" id="UP000664417"/>
    </source>
</evidence>
<evidence type="ECO:0000259" key="8">
    <source>
        <dbReference type="PROSITE" id="PS50075"/>
    </source>
</evidence>
<dbReference type="GO" id="GO:0008610">
    <property type="term" value="P:lipid biosynthetic process"/>
    <property type="evidence" value="ECO:0007669"/>
    <property type="project" value="InterPro"/>
</dbReference>
<dbReference type="CDD" id="cd05930">
    <property type="entry name" value="A_NRPS"/>
    <property type="match status" value="2"/>
</dbReference>
<dbReference type="Gene3D" id="3.30.559.10">
    <property type="entry name" value="Chloramphenicol acetyltransferase-like domain"/>
    <property type="match status" value="4"/>
</dbReference>
<keyword evidence="6" id="KW-0443">Lipid metabolism</keyword>
<evidence type="ECO:0000256" key="6">
    <source>
        <dbReference type="ARBA" id="ARBA00023098"/>
    </source>
</evidence>
<feature type="domain" description="Carrier" evidence="8">
    <location>
        <begin position="1646"/>
        <end position="1720"/>
    </location>
</feature>
<dbReference type="PROSITE" id="PS00012">
    <property type="entry name" value="PHOSPHOPANTETHEINE"/>
    <property type="match status" value="3"/>
</dbReference>
<dbReference type="Pfam" id="PF13193">
    <property type="entry name" value="AMP-binding_C"/>
    <property type="match status" value="3"/>
</dbReference>
<dbReference type="GO" id="GO:0043041">
    <property type="term" value="P:amino acid activation for nonribosomal peptide biosynthetic process"/>
    <property type="evidence" value="ECO:0007669"/>
    <property type="project" value="TreeGrafter"/>
</dbReference>
<dbReference type="PANTHER" id="PTHR45527">
    <property type="entry name" value="NONRIBOSOMAL PEPTIDE SYNTHETASE"/>
    <property type="match status" value="1"/>
</dbReference>
<dbReference type="InterPro" id="IPR001242">
    <property type="entry name" value="Condensation_dom"/>
</dbReference>
<dbReference type="InterPro" id="IPR025110">
    <property type="entry name" value="AMP-bd_C"/>
</dbReference>